<keyword evidence="2" id="KW-0862">Zinc</keyword>
<comment type="caution">
    <text evidence="3">The sequence shown here is derived from an EMBL/GenBank/DDBJ whole genome shotgun (WGS) entry which is preliminary data.</text>
</comment>
<dbReference type="GO" id="GO:0008270">
    <property type="term" value="F:zinc ion binding"/>
    <property type="evidence" value="ECO:0007669"/>
    <property type="project" value="InterPro"/>
</dbReference>
<dbReference type="InterPro" id="IPR013785">
    <property type="entry name" value="Aldolase_TIM"/>
</dbReference>
<keyword evidence="4" id="KW-1185">Reference proteome</keyword>
<evidence type="ECO:0000313" key="4">
    <source>
        <dbReference type="Proteomes" id="UP000419743"/>
    </source>
</evidence>
<dbReference type="PIRSF" id="PIRSF001359">
    <property type="entry name" value="F_bP_aldolase_II"/>
    <property type="match status" value="1"/>
</dbReference>
<keyword evidence="3" id="KW-0456">Lyase</keyword>
<dbReference type="InterPro" id="IPR050246">
    <property type="entry name" value="Class_II_FBP_aldolase"/>
</dbReference>
<dbReference type="AlphaFoldDB" id="A0A7M4DPJ2"/>
<feature type="active site" description="Proton donor" evidence="1">
    <location>
        <position position="80"/>
    </location>
</feature>
<protein>
    <submittedName>
        <fullName evidence="3">Fructose-bisphosphate aldolase</fullName>
        <ecNumber evidence="3">4.1.2.13</ecNumber>
    </submittedName>
</protein>
<organism evidence="3 4">
    <name type="scientific">Occultella aeris</name>
    <dbReference type="NCBI Taxonomy" id="2761496"/>
    <lineage>
        <taxon>Bacteria</taxon>
        <taxon>Bacillati</taxon>
        <taxon>Actinomycetota</taxon>
        <taxon>Actinomycetes</taxon>
        <taxon>Micrococcales</taxon>
        <taxon>Ruaniaceae</taxon>
        <taxon>Occultella</taxon>
    </lineage>
</organism>
<comment type="cofactor">
    <cofactor evidence="2">
        <name>Zn(2+)</name>
        <dbReference type="ChEBI" id="CHEBI:29105"/>
    </cofactor>
    <text evidence="2">Binds 2 Zn(2+) ions per subunit. One is catalytic and the other provides a structural contribution.</text>
</comment>
<feature type="binding site" evidence="2">
    <location>
        <position position="102"/>
    </location>
    <ligand>
        <name>Zn(2+)</name>
        <dbReference type="ChEBI" id="CHEBI:29105"/>
        <label>2</label>
    </ligand>
</feature>
<dbReference type="Pfam" id="PF01116">
    <property type="entry name" value="F_bP_aldolase"/>
    <property type="match status" value="1"/>
</dbReference>
<dbReference type="GO" id="GO:0005975">
    <property type="term" value="P:carbohydrate metabolic process"/>
    <property type="evidence" value="ECO:0007669"/>
    <property type="project" value="InterPro"/>
</dbReference>
<evidence type="ECO:0000313" key="3">
    <source>
        <dbReference type="EMBL" id="VZO39386.1"/>
    </source>
</evidence>
<dbReference type="GO" id="GO:0004332">
    <property type="term" value="F:fructose-bisphosphate aldolase activity"/>
    <property type="evidence" value="ECO:0007669"/>
    <property type="project" value="UniProtKB-EC"/>
</dbReference>
<keyword evidence="2" id="KW-0479">Metal-binding</keyword>
<dbReference type="EC" id="4.1.2.13" evidence="3"/>
<name>A0A7M4DPJ2_9MICO</name>
<dbReference type="NCBIfam" id="TIGR00167">
    <property type="entry name" value="cbbA"/>
    <property type="match status" value="1"/>
</dbReference>
<dbReference type="SUPFAM" id="SSF51569">
    <property type="entry name" value="Aldolase"/>
    <property type="match status" value="1"/>
</dbReference>
<dbReference type="Proteomes" id="UP000419743">
    <property type="component" value="Unassembled WGS sequence"/>
</dbReference>
<dbReference type="Gene3D" id="3.20.20.70">
    <property type="entry name" value="Aldolase class I"/>
    <property type="match status" value="1"/>
</dbReference>
<dbReference type="CDD" id="cd00947">
    <property type="entry name" value="TBP_aldolase_IIB"/>
    <property type="match status" value="1"/>
</dbReference>
<dbReference type="PANTHER" id="PTHR30304">
    <property type="entry name" value="D-TAGATOSE-1,6-BISPHOSPHATE ALDOLASE"/>
    <property type="match status" value="1"/>
</dbReference>
<gene>
    <name evidence="3" type="primary">fba_3</name>
    <name evidence="3" type="ORF">HALOF300_04074</name>
</gene>
<evidence type="ECO:0000256" key="2">
    <source>
        <dbReference type="PIRSR" id="PIRSR001359-3"/>
    </source>
</evidence>
<feature type="binding site" evidence="2">
    <location>
        <position position="132"/>
    </location>
    <ligand>
        <name>Zn(2+)</name>
        <dbReference type="ChEBI" id="CHEBI:29105"/>
        <label>2</label>
    </ligand>
</feature>
<feature type="binding site" evidence="2">
    <location>
        <position position="178"/>
    </location>
    <ligand>
        <name>Zn(2+)</name>
        <dbReference type="ChEBI" id="CHEBI:29105"/>
        <label>1</label>
        <note>catalytic</note>
    </ligand>
</feature>
<dbReference type="InterPro" id="IPR000771">
    <property type="entry name" value="FBA_II"/>
</dbReference>
<dbReference type="EMBL" id="CACRYJ010000059">
    <property type="protein sequence ID" value="VZO39386.1"/>
    <property type="molecule type" value="Genomic_DNA"/>
</dbReference>
<dbReference type="RefSeq" id="WP_156742710.1">
    <property type="nucleotide sequence ID" value="NZ_CACRYJ010000059.1"/>
</dbReference>
<sequence>MLFTGKDIVAPAYEHGFAVAAYNISDYGMLTAVLAASEAADSPVILLIHPDDWKFVGDQFLPSVFALAASASVPVAIQLDHGASLEQAAASLRHGFTSVMIDGSLLTFEENIAITRATVEMAHRVGVSVEGEIGTIGPRDPQSLDEMRDFVYTEPGQAKQFVESTGVDLLAVAVGTAHGVYPAGFTPELKLDLIAAITETVGIPLVLHGGSGAVDEQVSAAVKLGVAKMNISADMKTAYFTKLREVLADPAQREPLDIYPPALAVVQQVVRHKAEVLGAVGAAAHYDYRPSGIGARRWSQDATVQH</sequence>
<feature type="binding site" evidence="2">
    <location>
        <position position="208"/>
    </location>
    <ligand>
        <name>Zn(2+)</name>
        <dbReference type="ChEBI" id="CHEBI:29105"/>
        <label>1</label>
        <note>catalytic</note>
    </ligand>
</feature>
<dbReference type="PANTHER" id="PTHR30304:SF0">
    <property type="entry name" value="D-TAGATOSE-1,6-BISPHOSPHATE ALDOLASE SUBUNIT GATY-RELATED"/>
    <property type="match status" value="1"/>
</dbReference>
<evidence type="ECO:0000256" key="1">
    <source>
        <dbReference type="PIRSR" id="PIRSR001359-1"/>
    </source>
</evidence>
<proteinExistence type="predicted"/>
<accession>A0A7M4DPJ2</accession>
<reference evidence="3 4" key="1">
    <citation type="submission" date="2019-11" db="EMBL/GenBank/DDBJ databases">
        <authorList>
            <person name="Criscuolo A."/>
        </authorList>
    </citation>
    <scope>NUCLEOTIDE SEQUENCE [LARGE SCALE GENOMIC DNA]</scope>
    <source>
        <strain evidence="3">CIP111667</strain>
    </source>
</reference>
<feature type="binding site" evidence="2">
    <location>
        <position position="81"/>
    </location>
    <ligand>
        <name>Zn(2+)</name>
        <dbReference type="ChEBI" id="CHEBI:29105"/>
        <label>1</label>
        <note>catalytic</note>
    </ligand>
</feature>